<dbReference type="SUPFAM" id="SSF52113">
    <property type="entry name" value="BRCT domain"/>
    <property type="match status" value="1"/>
</dbReference>
<feature type="site" description="Cleavage; by autolysis" evidence="2">
    <location>
        <begin position="229"/>
        <end position="230"/>
    </location>
</feature>
<dbReference type="Gene3D" id="3.40.50.10190">
    <property type="entry name" value="BRCT domain"/>
    <property type="match status" value="1"/>
</dbReference>
<dbReference type="SUPFAM" id="SSF56235">
    <property type="entry name" value="N-terminal nucleophile aminohydrolases (Ntn hydrolases)"/>
    <property type="match status" value="1"/>
</dbReference>
<dbReference type="PANTHER" id="PTHR10188:SF43">
    <property type="entry name" value="ASPARAGINASE (EUROFUNG)"/>
    <property type="match status" value="1"/>
</dbReference>
<evidence type="ECO:0000259" key="5">
    <source>
        <dbReference type="PROSITE" id="PS51265"/>
    </source>
</evidence>
<keyword evidence="3" id="KW-0863">Zinc-finger</keyword>
<dbReference type="Pfam" id="PF08630">
    <property type="entry name" value="Dfp1_Him1_M"/>
    <property type="match status" value="1"/>
</dbReference>
<feature type="compositionally biased region" description="Polar residues" evidence="4">
    <location>
        <begin position="856"/>
        <end position="868"/>
    </location>
</feature>
<feature type="region of interest" description="Disordered" evidence="4">
    <location>
        <begin position="485"/>
        <end position="510"/>
    </location>
</feature>
<feature type="active site" description="Nucleophile" evidence="1">
    <location>
        <position position="230"/>
    </location>
</feature>
<dbReference type="GO" id="GO:0003676">
    <property type="term" value="F:nucleic acid binding"/>
    <property type="evidence" value="ECO:0007669"/>
    <property type="project" value="InterPro"/>
</dbReference>
<dbReference type="STRING" id="329884.A0A4U0WU57"/>
<feature type="compositionally biased region" description="Basic and acidic residues" evidence="4">
    <location>
        <begin position="744"/>
        <end position="755"/>
    </location>
</feature>
<organism evidence="6 7">
    <name type="scientific">Friedmanniomyces simplex</name>
    <dbReference type="NCBI Taxonomy" id="329884"/>
    <lineage>
        <taxon>Eukaryota</taxon>
        <taxon>Fungi</taxon>
        <taxon>Dikarya</taxon>
        <taxon>Ascomycota</taxon>
        <taxon>Pezizomycotina</taxon>
        <taxon>Dothideomycetes</taxon>
        <taxon>Dothideomycetidae</taxon>
        <taxon>Mycosphaerellales</taxon>
        <taxon>Teratosphaeriaceae</taxon>
        <taxon>Friedmanniomyces</taxon>
    </lineage>
</organism>
<dbReference type="InterPro" id="IPR055116">
    <property type="entry name" value="DBF4_BRCT"/>
</dbReference>
<keyword evidence="7" id="KW-1185">Reference proteome</keyword>
<evidence type="ECO:0000256" key="3">
    <source>
        <dbReference type="PROSITE-ProRule" id="PRU00600"/>
    </source>
</evidence>
<dbReference type="CDD" id="cd04701">
    <property type="entry name" value="Asparaginase_2"/>
    <property type="match status" value="1"/>
</dbReference>
<feature type="region of interest" description="Disordered" evidence="4">
    <location>
        <begin position="741"/>
        <end position="868"/>
    </location>
</feature>
<reference evidence="6 7" key="1">
    <citation type="submission" date="2017-03" db="EMBL/GenBank/DDBJ databases">
        <title>Genomes of endolithic fungi from Antarctica.</title>
        <authorList>
            <person name="Coleine C."/>
            <person name="Masonjones S."/>
            <person name="Stajich J.E."/>
        </authorList>
    </citation>
    <scope>NUCLEOTIDE SEQUENCE [LARGE SCALE GENOMIC DNA]</scope>
    <source>
        <strain evidence="6 7">CCFEE 5184</strain>
    </source>
</reference>
<proteinExistence type="predicted"/>
<dbReference type="GO" id="GO:0008270">
    <property type="term" value="F:zinc ion binding"/>
    <property type="evidence" value="ECO:0007669"/>
    <property type="project" value="UniProtKB-KW"/>
</dbReference>
<evidence type="ECO:0000313" key="7">
    <source>
        <dbReference type="Proteomes" id="UP000309340"/>
    </source>
</evidence>
<protein>
    <recommendedName>
        <fullName evidence="5">DBF4-type domain-containing protein</fullName>
    </recommendedName>
</protein>
<dbReference type="AlphaFoldDB" id="A0A4U0WU57"/>
<dbReference type="EMBL" id="NAJQ01000620">
    <property type="protein sequence ID" value="TKA66771.1"/>
    <property type="molecule type" value="Genomic_DNA"/>
</dbReference>
<keyword evidence="3" id="KW-0479">Metal-binding</keyword>
<dbReference type="InterPro" id="IPR036420">
    <property type="entry name" value="BRCT_dom_sf"/>
</dbReference>
<evidence type="ECO:0000256" key="2">
    <source>
        <dbReference type="PIRSR" id="PIRSR600246-3"/>
    </source>
</evidence>
<dbReference type="Proteomes" id="UP000309340">
    <property type="component" value="Unassembled WGS sequence"/>
</dbReference>
<evidence type="ECO:0000256" key="1">
    <source>
        <dbReference type="PIRSR" id="PIRSR600246-1"/>
    </source>
</evidence>
<dbReference type="Pfam" id="PF22437">
    <property type="entry name" value="DBF4_BRCT"/>
    <property type="match status" value="1"/>
</dbReference>
<feature type="domain" description="DBF4-type" evidence="5">
    <location>
        <begin position="1010"/>
        <end position="1029"/>
    </location>
</feature>
<dbReference type="SMART" id="SM00586">
    <property type="entry name" value="ZnF_DBF"/>
    <property type="match status" value="1"/>
</dbReference>
<dbReference type="GO" id="GO:0005737">
    <property type="term" value="C:cytoplasm"/>
    <property type="evidence" value="ECO:0007669"/>
    <property type="project" value="TreeGrafter"/>
</dbReference>
<feature type="compositionally biased region" description="Basic and acidic residues" evidence="4">
    <location>
        <begin position="485"/>
        <end position="507"/>
    </location>
</feature>
<dbReference type="Gene3D" id="3.60.20.30">
    <property type="entry name" value="(Glycosyl)asparaginase"/>
    <property type="match status" value="1"/>
</dbReference>
<dbReference type="Pfam" id="PF01112">
    <property type="entry name" value="Asparaginase_2"/>
    <property type="match status" value="1"/>
</dbReference>
<feature type="region of interest" description="Disordered" evidence="4">
    <location>
        <begin position="417"/>
        <end position="453"/>
    </location>
</feature>
<keyword evidence="3" id="KW-0862">Zinc</keyword>
<sequence>MSSSEKPKPVKPRIIIHGGAGNITRHNLPRQAYQQYREALLHILREANNILVKHGATAIDVATHAVTLLENNPLFNAGHGAVYTRAETHELEASVMVSKGYRKRGVGVMKVSRAKNPILLAKEMLVRGEADDGGGAGSHCQLEGSTCDRLAEQWGLETVEPSYFWTRRRWEEHRRGLGMSYDGETYVKHRRAADGEQQSSVCDTEIDQHGEGYVGNDPSWDGKEYLPQGTVGCVVLDSTGAICVATSTGGLTNKLPGRIRDTPTLGAGFWAEEWQVQVEATARSSYQLTVRPLAALVMGCLPGLSGYLPLPSSDAYIDKPVRRHSARAVAMSGTGNGDSFLRLNAVRTAAAMARFTQSDPHHPHTVGRAPLQGAVTAMAGPHANSTTMTSKRAPLASVPNAINSPFRNIAATNSKRTRAQLGDAGQGQPPAKRQQVIEIPDDDEENVDPRRRVGVPASHLKLDEPFSKRSNTQPTAFDRKLAAVRDKKPTLQDVQAHERSQRAHGGDNSESVRQWQRHYRRQFPSFVLYFDGVPDDVRLKTVRHIQSLGAREEKFFSRSVTHVVTARQIPSELTSTSPDEDVKRDSAHEPAAQPAVVSHDQRRTTNLLDAHLHRRTQTQAASVTHDVDPRKVPGHGADILSRARQYGIKIWALEKLHRMLKTIMETAEDDVPVTHGTRSQTSGSRIVSKTVKDADLEQLLRNEKVNGPADRDMTVAAQDMCTFQGFYVYVHDMNEKNKPVMVRDYPKPASKDEGKWPQFRLSAPGRCPFVEEPSQSKKAQQQAAAKAQDELATAQRRTRAASAQQATSARTSARTSAQSRALTERQPNLRRSPRKLDVKADSLSKPLDPPKALPTKRQSSNEGMPSLFGSAQQTLRGLPRMIGGEPVASGVQHSNVTSAIRSQYISSAAISSTAPGANHRIGDSKEVSALKRKVLERGASVNSHNSIPSSYMNDMRAAINNDNDPPPPRAAKRKAQETLGVVHEDDEHAGVQQALLPRKSAAKQRKPVERDPKPGYCENCRDKFEDFDEDNWKELDGLLGLLKRPHKTAC</sequence>
<feature type="region of interest" description="Disordered" evidence="4">
    <location>
        <begin position="990"/>
        <end position="1016"/>
    </location>
</feature>
<dbReference type="InterPro" id="IPR000246">
    <property type="entry name" value="Peptidase_T2"/>
</dbReference>
<dbReference type="InterPro" id="IPR029055">
    <property type="entry name" value="Ntn_hydrolases_N"/>
</dbReference>
<accession>A0A4U0WU57</accession>
<dbReference type="CDD" id="cd00027">
    <property type="entry name" value="BRCT"/>
    <property type="match status" value="1"/>
</dbReference>
<dbReference type="OrthoDB" id="21380at2759"/>
<dbReference type="GO" id="GO:0016787">
    <property type="term" value="F:hydrolase activity"/>
    <property type="evidence" value="ECO:0007669"/>
    <property type="project" value="InterPro"/>
</dbReference>
<feature type="region of interest" description="Disordered" evidence="4">
    <location>
        <begin position="569"/>
        <end position="601"/>
    </location>
</feature>
<feature type="region of interest" description="Disordered" evidence="4">
    <location>
        <begin position="381"/>
        <end position="400"/>
    </location>
</feature>
<dbReference type="PANTHER" id="PTHR10188">
    <property type="entry name" value="L-ASPARAGINASE"/>
    <property type="match status" value="1"/>
</dbReference>
<comment type="caution">
    <text evidence="6">The sequence shown here is derived from an EMBL/GenBank/DDBJ whole genome shotgun (WGS) entry which is preliminary data.</text>
</comment>
<dbReference type="PROSITE" id="PS51265">
    <property type="entry name" value="ZF_DBF4"/>
    <property type="match status" value="1"/>
</dbReference>
<feature type="region of interest" description="Disordered" evidence="4">
    <location>
        <begin position="958"/>
        <end position="978"/>
    </location>
</feature>
<name>A0A4U0WU57_9PEZI</name>
<feature type="compositionally biased region" description="Low complexity" evidence="4">
    <location>
        <begin position="776"/>
        <end position="821"/>
    </location>
</feature>
<feature type="compositionally biased region" description="Basic and acidic residues" evidence="4">
    <location>
        <begin position="1006"/>
        <end position="1016"/>
    </location>
</feature>
<dbReference type="InterPro" id="IPR006572">
    <property type="entry name" value="Znf_DBF"/>
</dbReference>
<gene>
    <name evidence="6" type="ORF">B0A55_09104</name>
</gene>
<dbReference type="InterPro" id="IPR013939">
    <property type="entry name" value="Regulatory_Dfp1/Him1"/>
</dbReference>
<evidence type="ECO:0000313" key="6">
    <source>
        <dbReference type="EMBL" id="TKA66771.1"/>
    </source>
</evidence>
<evidence type="ECO:0000256" key="4">
    <source>
        <dbReference type="SAM" id="MobiDB-lite"/>
    </source>
</evidence>